<evidence type="ECO:0008006" key="4">
    <source>
        <dbReference type="Google" id="ProtNLM"/>
    </source>
</evidence>
<dbReference type="AlphaFoldDB" id="A0A0M6Z9S9"/>
<keyword evidence="3" id="KW-1185">Reference proteome</keyword>
<name>A0A0M6Z9S9_9HYPH</name>
<protein>
    <recommendedName>
        <fullName evidence="4">DUF3108 domain-containing protein</fullName>
    </recommendedName>
</protein>
<dbReference type="OrthoDB" id="7630100at2"/>
<dbReference type="Pfam" id="PF11306">
    <property type="entry name" value="DUF3108"/>
    <property type="match status" value="1"/>
</dbReference>
<evidence type="ECO:0000313" key="2">
    <source>
        <dbReference type="EMBL" id="CTQ66036.1"/>
    </source>
</evidence>
<evidence type="ECO:0000313" key="3">
    <source>
        <dbReference type="Proteomes" id="UP000049983"/>
    </source>
</evidence>
<sequence length="303" mass="32534">MLRLAWRNIVGVGALFTAGGAVRRFVKVIGLTSFGRLVVLPLLAGALFVAPAEAKKNGVGGVYSISLAGFKIGRGTLSLVMQGNAYSAKVTVAPAGIGTLFSTGKGGAEASGWLVGSKVVPSKYRMASHASNLDFYVNLNQGSRNIRSMEVAPQFKPNPERVKITKRHKRNAIDPLSAALMPVRRSKDSFGPKACSRKLPIFDGWTRFDIKLSFEGTKEVSGRGYDGTVVVCKARWVPVAGHRPSKESVKYMAKANMEVWIAPMGRDNVLVPYRIAIDTKNGRLLVEASKLTIDGAGSDQAAR</sequence>
<gene>
    <name evidence="2" type="ORF">LA5096_00943</name>
</gene>
<keyword evidence="1" id="KW-0472">Membrane</keyword>
<keyword evidence="1" id="KW-0812">Transmembrane</keyword>
<proteinExistence type="predicted"/>
<accession>A0A0M6Z9S9</accession>
<dbReference type="EMBL" id="CXWC01000002">
    <property type="protein sequence ID" value="CTQ66036.1"/>
    <property type="molecule type" value="Genomic_DNA"/>
</dbReference>
<dbReference type="STRING" id="311410.LA5095_02087"/>
<dbReference type="InterPro" id="IPR021457">
    <property type="entry name" value="DUF3108"/>
</dbReference>
<dbReference type="Proteomes" id="UP000049983">
    <property type="component" value="Unassembled WGS sequence"/>
</dbReference>
<reference evidence="3" key="1">
    <citation type="submission" date="2015-07" db="EMBL/GenBank/DDBJ databases">
        <authorList>
            <person name="Rodrigo-Torres Lidia"/>
            <person name="Arahal R.David."/>
        </authorList>
    </citation>
    <scope>NUCLEOTIDE SEQUENCE [LARGE SCALE GENOMIC DNA]</scope>
    <source>
        <strain evidence="3">CECT 5096</strain>
    </source>
</reference>
<feature type="transmembrane region" description="Helical" evidence="1">
    <location>
        <begin position="34"/>
        <end position="52"/>
    </location>
</feature>
<keyword evidence="1" id="KW-1133">Transmembrane helix</keyword>
<evidence type="ECO:0000256" key="1">
    <source>
        <dbReference type="SAM" id="Phobius"/>
    </source>
</evidence>
<organism evidence="2 3">
    <name type="scientific">Roseibium album</name>
    <dbReference type="NCBI Taxonomy" id="311410"/>
    <lineage>
        <taxon>Bacteria</taxon>
        <taxon>Pseudomonadati</taxon>
        <taxon>Pseudomonadota</taxon>
        <taxon>Alphaproteobacteria</taxon>
        <taxon>Hyphomicrobiales</taxon>
        <taxon>Stappiaceae</taxon>
        <taxon>Roseibium</taxon>
    </lineage>
</organism>